<keyword evidence="4" id="KW-0689">Ribosomal protein</keyword>
<dbReference type="PANTHER" id="PTHR43617:SF35">
    <property type="entry name" value="[RIBOSOMAL PROTEIN BS18]-ALANINE N-ACETYLTRANSFERASE"/>
    <property type="match status" value="1"/>
</dbReference>
<feature type="binding site" evidence="1">
    <location>
        <begin position="76"/>
        <end position="78"/>
    </location>
    <ligand>
        <name>acetyl-CoA</name>
        <dbReference type="ChEBI" id="CHEBI:57288"/>
    </ligand>
</feature>
<evidence type="ECO:0000256" key="2">
    <source>
        <dbReference type="RuleBase" id="RU363094"/>
    </source>
</evidence>
<dbReference type="InterPro" id="IPR043690">
    <property type="entry name" value="RimI"/>
</dbReference>
<dbReference type="GO" id="GO:0005840">
    <property type="term" value="C:ribosome"/>
    <property type="evidence" value="ECO:0007669"/>
    <property type="project" value="UniProtKB-KW"/>
</dbReference>
<evidence type="ECO:0000313" key="4">
    <source>
        <dbReference type="EMBL" id="MCK0538210.1"/>
    </source>
</evidence>
<comment type="caution">
    <text evidence="4">The sequence shown here is derived from an EMBL/GenBank/DDBJ whole genome shotgun (WGS) entry which is preliminary data.</text>
</comment>
<comment type="catalytic activity">
    <reaction evidence="1 2">
        <text>N-terminal L-alanyl-[ribosomal protein bS18] + acetyl-CoA = N-terminal N(alpha)-acetyl-L-alanyl-[ribosomal protein bS18] + CoA + H(+)</text>
        <dbReference type="Rhea" id="RHEA:43756"/>
        <dbReference type="Rhea" id="RHEA-COMP:10676"/>
        <dbReference type="Rhea" id="RHEA-COMP:10677"/>
        <dbReference type="ChEBI" id="CHEBI:15378"/>
        <dbReference type="ChEBI" id="CHEBI:57287"/>
        <dbReference type="ChEBI" id="CHEBI:57288"/>
        <dbReference type="ChEBI" id="CHEBI:64718"/>
        <dbReference type="ChEBI" id="CHEBI:83683"/>
        <dbReference type="EC" id="2.3.1.266"/>
    </reaction>
</comment>
<dbReference type="HAMAP" id="MF_02210">
    <property type="entry name" value="RimI"/>
    <property type="match status" value="1"/>
</dbReference>
<keyword evidence="4" id="KW-0687">Ribonucleoprotein</keyword>
<dbReference type="GO" id="GO:0008999">
    <property type="term" value="F:protein-N-terminal-alanine acetyltransferase activity"/>
    <property type="evidence" value="ECO:0007669"/>
    <property type="project" value="UniProtKB-EC"/>
</dbReference>
<dbReference type="InterPro" id="IPR006464">
    <property type="entry name" value="AcTrfase_RimI/Ard1"/>
</dbReference>
<evidence type="ECO:0000259" key="3">
    <source>
        <dbReference type="PROSITE" id="PS51186"/>
    </source>
</evidence>
<dbReference type="PROSITE" id="PS51186">
    <property type="entry name" value="GNAT"/>
    <property type="match status" value="1"/>
</dbReference>
<dbReference type="InterPro" id="IPR000182">
    <property type="entry name" value="GNAT_dom"/>
</dbReference>
<dbReference type="Pfam" id="PF00583">
    <property type="entry name" value="Acetyltransf_1"/>
    <property type="match status" value="1"/>
</dbReference>
<comment type="subcellular location">
    <subcellularLocation>
        <location evidence="1 2">Cytoplasm</location>
    </subcellularLocation>
</comment>
<dbReference type="SUPFAM" id="SSF55729">
    <property type="entry name" value="Acyl-CoA N-acyltransferases (Nat)"/>
    <property type="match status" value="1"/>
</dbReference>
<feature type="domain" description="N-acetyltransferase" evidence="3">
    <location>
        <begin position="8"/>
        <end position="153"/>
    </location>
</feature>
<feature type="active site" description="Proton donor" evidence="1">
    <location>
        <position position="121"/>
    </location>
</feature>
<dbReference type="PANTHER" id="PTHR43617">
    <property type="entry name" value="L-AMINO ACID N-ACETYLTRANSFERASE"/>
    <property type="match status" value="1"/>
</dbReference>
<dbReference type="Proteomes" id="UP001165524">
    <property type="component" value="Unassembled WGS sequence"/>
</dbReference>
<feature type="binding site" evidence="1">
    <location>
        <position position="114"/>
    </location>
    <ligand>
        <name>acetyl-CoA</name>
        <dbReference type="ChEBI" id="CHEBI:57288"/>
    </ligand>
</feature>
<comment type="similarity">
    <text evidence="1 2">Belongs to the acetyltransferase family. RimI subfamily.</text>
</comment>
<comment type="function">
    <text evidence="1 2">Acetylates the N-terminal alanine of ribosomal protein bS18.</text>
</comment>
<accession>A0ABT0E8P8</accession>
<dbReference type="RefSeq" id="WP_246952616.1">
    <property type="nucleotide sequence ID" value="NZ_JALKII010000007.1"/>
</dbReference>
<dbReference type="EC" id="2.3.1.266" evidence="1 2"/>
<proteinExistence type="inferred from homology"/>
<gene>
    <name evidence="1 4" type="primary">rimI</name>
    <name evidence="4" type="ORF">MU846_10865</name>
</gene>
<comment type="caution">
    <text evidence="1">Lacks conserved residue(s) required for the propagation of feature annotation.</text>
</comment>
<organism evidence="4 5">
    <name type="scientific">Alcanivorax quisquiliarum</name>
    <dbReference type="NCBI Taxonomy" id="2933565"/>
    <lineage>
        <taxon>Bacteria</taxon>
        <taxon>Pseudomonadati</taxon>
        <taxon>Pseudomonadota</taxon>
        <taxon>Gammaproteobacteria</taxon>
        <taxon>Oceanospirillales</taxon>
        <taxon>Alcanivoracaceae</taxon>
        <taxon>Alcanivorax</taxon>
    </lineage>
</organism>
<dbReference type="InterPro" id="IPR050276">
    <property type="entry name" value="MshD_Acetyltransferase"/>
</dbReference>
<feature type="active site" description="Proton acceptor" evidence="1">
    <location>
        <position position="109"/>
    </location>
</feature>
<keyword evidence="1 4" id="KW-0808">Transferase</keyword>
<dbReference type="EMBL" id="JALKII010000007">
    <property type="protein sequence ID" value="MCK0538210.1"/>
    <property type="molecule type" value="Genomic_DNA"/>
</dbReference>
<dbReference type="Gene3D" id="3.40.630.30">
    <property type="match status" value="1"/>
</dbReference>
<evidence type="ECO:0000256" key="1">
    <source>
        <dbReference type="HAMAP-Rule" id="MF_02210"/>
    </source>
</evidence>
<dbReference type="CDD" id="cd04301">
    <property type="entry name" value="NAT_SF"/>
    <property type="match status" value="1"/>
</dbReference>
<evidence type="ECO:0000313" key="5">
    <source>
        <dbReference type="Proteomes" id="UP001165524"/>
    </source>
</evidence>
<keyword evidence="1 2" id="KW-0963">Cytoplasm</keyword>
<sequence>MPEMPAPWQLRPMQEADLAAVATLEAQSQFTPWSEQVFRDCLSEGYLCRVVTDVAGAVVAFVIIYCVLDEAHVLNIAVAPGYQRRGIAAALLREMMDVLRPDTRCLFLEVRESNQAARALYQRLGFVGTGMRRNYYRTADGHEDAVLMRCELPA</sequence>
<protein>
    <recommendedName>
        <fullName evidence="1 2">[Ribosomal protein bS18]-alanine N-acetyltransferase</fullName>
        <ecNumber evidence="1 2">2.3.1.266</ecNumber>
    </recommendedName>
</protein>
<name>A0ABT0E8P8_9GAMM</name>
<keyword evidence="5" id="KW-1185">Reference proteome</keyword>
<dbReference type="NCBIfam" id="TIGR01575">
    <property type="entry name" value="rimI"/>
    <property type="match status" value="1"/>
</dbReference>
<reference evidence="4" key="1">
    <citation type="submission" date="2022-04" db="EMBL/GenBank/DDBJ databases">
        <title>Alcanivorax sp. CY1518 draft genome sequence.</title>
        <authorList>
            <person name="Zhao G."/>
            <person name="An M."/>
        </authorList>
    </citation>
    <scope>NUCLEOTIDE SEQUENCE</scope>
    <source>
        <strain evidence="4">CY1518</strain>
    </source>
</reference>
<keyword evidence="1 4" id="KW-0012">Acyltransferase</keyword>
<dbReference type="InterPro" id="IPR016181">
    <property type="entry name" value="Acyl_CoA_acyltransferase"/>
</dbReference>